<dbReference type="GO" id="GO:0016301">
    <property type="term" value="F:kinase activity"/>
    <property type="evidence" value="ECO:0007669"/>
    <property type="project" value="UniProtKB-KW"/>
</dbReference>
<gene>
    <name evidence="13 16" type="primary">thrB</name>
    <name evidence="16" type="ORF">GCM10022236_23340</name>
</gene>
<organism evidence="16 17">
    <name type="scientific">Microlunatus ginsengisoli</name>
    <dbReference type="NCBI Taxonomy" id="363863"/>
    <lineage>
        <taxon>Bacteria</taxon>
        <taxon>Bacillati</taxon>
        <taxon>Actinomycetota</taxon>
        <taxon>Actinomycetes</taxon>
        <taxon>Propionibacteriales</taxon>
        <taxon>Propionibacteriaceae</taxon>
        <taxon>Microlunatus</taxon>
    </lineage>
</organism>
<dbReference type="PANTHER" id="PTHR20861:SF1">
    <property type="entry name" value="HOMOSERINE KINASE"/>
    <property type="match status" value="1"/>
</dbReference>
<comment type="subcellular location">
    <subcellularLocation>
        <location evidence="13">Cytoplasm</location>
    </subcellularLocation>
</comment>
<dbReference type="Gene3D" id="3.30.230.10">
    <property type="match status" value="1"/>
</dbReference>
<evidence type="ECO:0000256" key="6">
    <source>
        <dbReference type="ARBA" id="ARBA00022679"/>
    </source>
</evidence>
<feature type="domain" description="GHMP kinase C-terminal" evidence="15">
    <location>
        <begin position="232"/>
        <end position="284"/>
    </location>
</feature>
<keyword evidence="13" id="KW-0963">Cytoplasm</keyword>
<dbReference type="PANTHER" id="PTHR20861">
    <property type="entry name" value="HOMOSERINE/4-DIPHOSPHOCYTIDYL-2-C-METHYL-D-ERYTHRITOL KINASE"/>
    <property type="match status" value="1"/>
</dbReference>
<evidence type="ECO:0000259" key="15">
    <source>
        <dbReference type="Pfam" id="PF08544"/>
    </source>
</evidence>
<dbReference type="InterPro" id="IPR036554">
    <property type="entry name" value="GHMP_kinase_C_sf"/>
</dbReference>
<evidence type="ECO:0000256" key="1">
    <source>
        <dbReference type="ARBA" id="ARBA00005015"/>
    </source>
</evidence>
<evidence type="ECO:0000256" key="12">
    <source>
        <dbReference type="ARBA" id="ARBA00049954"/>
    </source>
</evidence>
<keyword evidence="10 13" id="KW-0067">ATP-binding</keyword>
<evidence type="ECO:0000256" key="13">
    <source>
        <dbReference type="HAMAP-Rule" id="MF_00384"/>
    </source>
</evidence>
<dbReference type="Pfam" id="PF08544">
    <property type="entry name" value="GHMP_kinases_C"/>
    <property type="match status" value="1"/>
</dbReference>
<proteinExistence type="inferred from homology"/>
<comment type="caution">
    <text evidence="16">The sequence shown here is derived from an EMBL/GenBank/DDBJ whole genome shotgun (WGS) entry which is preliminary data.</text>
</comment>
<evidence type="ECO:0000256" key="2">
    <source>
        <dbReference type="ARBA" id="ARBA00007370"/>
    </source>
</evidence>
<dbReference type="PIRSF" id="PIRSF000676">
    <property type="entry name" value="Homoser_kin"/>
    <property type="match status" value="1"/>
</dbReference>
<evidence type="ECO:0000256" key="10">
    <source>
        <dbReference type="ARBA" id="ARBA00022840"/>
    </source>
</evidence>
<dbReference type="RefSeq" id="WP_344804614.1">
    <property type="nucleotide sequence ID" value="NZ_BAABAB010000016.1"/>
</dbReference>
<dbReference type="InterPro" id="IPR013750">
    <property type="entry name" value="GHMP_kinase_C_dom"/>
</dbReference>
<dbReference type="InterPro" id="IPR020568">
    <property type="entry name" value="Ribosomal_Su5_D2-typ_SF"/>
</dbReference>
<accession>A0ABP6ZWF7</accession>
<dbReference type="NCBIfam" id="TIGR00191">
    <property type="entry name" value="thrB"/>
    <property type="match status" value="1"/>
</dbReference>
<keyword evidence="5 13" id="KW-0028">Amino-acid biosynthesis</keyword>
<dbReference type="SUPFAM" id="SSF55060">
    <property type="entry name" value="GHMP Kinase, C-terminal domain"/>
    <property type="match status" value="1"/>
</dbReference>
<dbReference type="Gene3D" id="3.30.70.890">
    <property type="entry name" value="GHMP kinase, C-terminal domain"/>
    <property type="match status" value="1"/>
</dbReference>
<name>A0ABP6ZWF7_9ACTN</name>
<dbReference type="PRINTS" id="PR00958">
    <property type="entry name" value="HOMSERKINASE"/>
</dbReference>
<dbReference type="InterPro" id="IPR006203">
    <property type="entry name" value="GHMP_knse_ATP-bd_CS"/>
</dbReference>
<dbReference type="Pfam" id="PF00288">
    <property type="entry name" value="GHMP_kinases_N"/>
    <property type="match status" value="1"/>
</dbReference>
<keyword evidence="7 13" id="KW-0791">Threonine biosynthesis</keyword>
<evidence type="ECO:0000313" key="16">
    <source>
        <dbReference type="EMBL" id="GAA3620459.1"/>
    </source>
</evidence>
<reference evidence="17" key="1">
    <citation type="journal article" date="2019" name="Int. J. Syst. Evol. Microbiol.">
        <title>The Global Catalogue of Microorganisms (GCM) 10K type strain sequencing project: providing services to taxonomists for standard genome sequencing and annotation.</title>
        <authorList>
            <consortium name="The Broad Institute Genomics Platform"/>
            <consortium name="The Broad Institute Genome Sequencing Center for Infectious Disease"/>
            <person name="Wu L."/>
            <person name="Ma J."/>
        </authorList>
    </citation>
    <scope>NUCLEOTIDE SEQUENCE [LARGE SCALE GENOMIC DNA]</scope>
    <source>
        <strain evidence="17">JCM 16929</strain>
    </source>
</reference>
<keyword evidence="8 13" id="KW-0547">Nucleotide-binding</keyword>
<evidence type="ECO:0000256" key="4">
    <source>
        <dbReference type="ARBA" id="ARBA00017858"/>
    </source>
</evidence>
<dbReference type="InterPro" id="IPR000870">
    <property type="entry name" value="Homoserine_kinase"/>
</dbReference>
<dbReference type="InterPro" id="IPR006204">
    <property type="entry name" value="GHMP_kinase_N_dom"/>
</dbReference>
<keyword evidence="6 13" id="KW-0808">Transferase</keyword>
<feature type="binding site" evidence="13">
    <location>
        <begin position="101"/>
        <end position="111"/>
    </location>
    <ligand>
        <name>ATP</name>
        <dbReference type="ChEBI" id="CHEBI:30616"/>
    </ligand>
</feature>
<comment type="function">
    <text evidence="12 13">Catalyzes the ATP-dependent phosphorylation of L-homoserine to L-homoserine phosphate.</text>
</comment>
<keyword evidence="17" id="KW-1185">Reference proteome</keyword>
<evidence type="ECO:0000256" key="3">
    <source>
        <dbReference type="ARBA" id="ARBA00012078"/>
    </source>
</evidence>
<dbReference type="HAMAP" id="MF_00384">
    <property type="entry name" value="Homoser_kinase"/>
    <property type="match status" value="1"/>
</dbReference>
<dbReference type="EC" id="2.7.1.39" evidence="3 13"/>
<dbReference type="Proteomes" id="UP001501490">
    <property type="component" value="Unassembled WGS sequence"/>
</dbReference>
<evidence type="ECO:0000256" key="5">
    <source>
        <dbReference type="ARBA" id="ARBA00022605"/>
    </source>
</evidence>
<evidence type="ECO:0000256" key="7">
    <source>
        <dbReference type="ARBA" id="ARBA00022697"/>
    </source>
</evidence>
<dbReference type="SUPFAM" id="SSF54211">
    <property type="entry name" value="Ribosomal protein S5 domain 2-like"/>
    <property type="match status" value="1"/>
</dbReference>
<comment type="catalytic activity">
    <reaction evidence="11 13">
        <text>L-homoserine + ATP = O-phospho-L-homoserine + ADP + H(+)</text>
        <dbReference type="Rhea" id="RHEA:13985"/>
        <dbReference type="ChEBI" id="CHEBI:15378"/>
        <dbReference type="ChEBI" id="CHEBI:30616"/>
        <dbReference type="ChEBI" id="CHEBI:57476"/>
        <dbReference type="ChEBI" id="CHEBI:57590"/>
        <dbReference type="ChEBI" id="CHEBI:456216"/>
        <dbReference type="EC" id="2.7.1.39"/>
    </reaction>
</comment>
<dbReference type="PROSITE" id="PS00627">
    <property type="entry name" value="GHMP_KINASES_ATP"/>
    <property type="match status" value="1"/>
</dbReference>
<evidence type="ECO:0000256" key="11">
    <source>
        <dbReference type="ARBA" id="ARBA00049375"/>
    </source>
</evidence>
<evidence type="ECO:0000256" key="8">
    <source>
        <dbReference type="ARBA" id="ARBA00022741"/>
    </source>
</evidence>
<keyword evidence="9 13" id="KW-0418">Kinase</keyword>
<comment type="similarity">
    <text evidence="2 13">Belongs to the GHMP kinase family. Homoserine kinase subfamily.</text>
</comment>
<dbReference type="EMBL" id="BAABAB010000016">
    <property type="protein sequence ID" value="GAA3620459.1"/>
    <property type="molecule type" value="Genomic_DNA"/>
</dbReference>
<feature type="domain" description="GHMP kinase N-terminal" evidence="14">
    <location>
        <begin position="74"/>
        <end position="154"/>
    </location>
</feature>
<evidence type="ECO:0000313" key="17">
    <source>
        <dbReference type="Proteomes" id="UP001501490"/>
    </source>
</evidence>
<evidence type="ECO:0000256" key="9">
    <source>
        <dbReference type="ARBA" id="ARBA00022777"/>
    </source>
</evidence>
<dbReference type="InterPro" id="IPR014721">
    <property type="entry name" value="Ribsml_uS5_D2-typ_fold_subgr"/>
</dbReference>
<sequence length="314" mass="32367">MRETEEETGSLAVGTRAVVDVPATSANLGPGFDCFGLALEWHDRVGLEVIEDGFVAEVTGEGADQVLTDERHLIVSSARAGLADLGVEVPGLRVRSHNTIPHGRGLGSSSAAIVAGLAGALALAGRALDPDWLLRHANRIEGHPDNVAAAIHGGFVLAYADERDPEGTVRVAGVPVLPEISAVVWVPAAPVATEVARGLLPATVPHADAAANAGRAALLVHAMSADPSLLPAATRDWLHQSYRAPAMPDSAELVRRLRADGHAALISGAGPTVLALTRGDEVAGLIARDTPGFAVRGLRTGGGVRVVARAEREL</sequence>
<protein>
    <recommendedName>
        <fullName evidence="4 13">Homoserine kinase</fullName>
        <shortName evidence="13">HK</shortName>
        <shortName evidence="13">HSK</shortName>
        <ecNumber evidence="3 13">2.7.1.39</ecNumber>
    </recommendedName>
</protein>
<comment type="pathway">
    <text evidence="1 13">Amino-acid biosynthesis; L-threonine biosynthesis; L-threonine from L-aspartate: step 4/5.</text>
</comment>
<evidence type="ECO:0000259" key="14">
    <source>
        <dbReference type="Pfam" id="PF00288"/>
    </source>
</evidence>